<sequence>MNRQLMTVVLLLTGYSRISTDIDEYLNTGTAMDTDAKDVMPSLDELPTYRDIDYRHTQKMMFHLLNVTKRLVRLFCKLTQG</sequence>
<reference evidence="1" key="1">
    <citation type="submission" date="2020-10" db="EMBL/GenBank/DDBJ databases">
        <title>Genomic Encyclopedia of Type Strains, Phase IV (KMG-IV): sequencing the most valuable type-strain genomes for metagenomic binning, comparative biology and taxonomic classification.</title>
        <authorList>
            <person name="Goeker M."/>
        </authorList>
    </citation>
    <scope>NUCLEOTIDE SEQUENCE</scope>
    <source>
        <strain evidence="1">DSM 13886</strain>
    </source>
</reference>
<protein>
    <submittedName>
        <fullName evidence="1">Uncharacterized protein</fullName>
    </submittedName>
</protein>
<evidence type="ECO:0000313" key="2">
    <source>
        <dbReference type="Proteomes" id="UP000658225"/>
    </source>
</evidence>
<evidence type="ECO:0000313" key="1">
    <source>
        <dbReference type="EMBL" id="MBE1556863.1"/>
    </source>
</evidence>
<dbReference type="Proteomes" id="UP000658225">
    <property type="component" value="Unassembled WGS sequence"/>
</dbReference>
<name>A0A927R669_9BACL</name>
<proteinExistence type="predicted"/>
<keyword evidence="2" id="KW-1185">Reference proteome</keyword>
<dbReference type="EMBL" id="JADBEL010000039">
    <property type="protein sequence ID" value="MBE1556863.1"/>
    <property type="molecule type" value="Genomic_DNA"/>
</dbReference>
<comment type="caution">
    <text evidence="1">The sequence shown here is derived from an EMBL/GenBank/DDBJ whole genome shotgun (WGS) entry which is preliminary data.</text>
</comment>
<accession>A0A927R669</accession>
<dbReference type="AlphaFoldDB" id="A0A927R669"/>
<gene>
    <name evidence="1" type="ORF">H4683_003989</name>
</gene>
<organism evidence="1 2">
    <name type="scientific">Sporosarcina limicola</name>
    <dbReference type="NCBI Taxonomy" id="34101"/>
    <lineage>
        <taxon>Bacteria</taxon>
        <taxon>Bacillati</taxon>
        <taxon>Bacillota</taxon>
        <taxon>Bacilli</taxon>
        <taxon>Bacillales</taxon>
        <taxon>Caryophanaceae</taxon>
        <taxon>Sporosarcina</taxon>
    </lineage>
</organism>